<evidence type="ECO:0000313" key="3">
    <source>
        <dbReference type="Proteomes" id="UP001515943"/>
    </source>
</evidence>
<feature type="region of interest" description="Disordered" evidence="1">
    <location>
        <begin position="138"/>
        <end position="157"/>
    </location>
</feature>
<proteinExistence type="predicted"/>
<accession>A0ABX1F978</accession>
<comment type="caution">
    <text evidence="2">The sequence shown here is derived from an EMBL/GenBank/DDBJ whole genome shotgun (WGS) entry which is preliminary data.</text>
</comment>
<dbReference type="Proteomes" id="UP001515943">
    <property type="component" value="Unassembled WGS sequence"/>
</dbReference>
<evidence type="ECO:0000313" key="2">
    <source>
        <dbReference type="EMBL" id="NKE55354.1"/>
    </source>
</evidence>
<reference evidence="2 3" key="1">
    <citation type="submission" date="2019-08" db="EMBL/GenBank/DDBJ databases">
        <title>Lentzea from Indian Himalayas.</title>
        <authorList>
            <person name="Mandal S."/>
            <person name="Mallick Gupta A."/>
            <person name="Maiti P.K."/>
            <person name="Sarkar J."/>
            <person name="Mandal S."/>
        </authorList>
    </citation>
    <scope>NUCLEOTIDE SEQUENCE [LARGE SCALE GENOMIC DNA]</scope>
    <source>
        <strain evidence="2 3">PSKA42</strain>
    </source>
</reference>
<dbReference type="EMBL" id="VSRL01000001">
    <property type="protein sequence ID" value="NKE55354.1"/>
    <property type="molecule type" value="Genomic_DNA"/>
</dbReference>
<protein>
    <submittedName>
        <fullName evidence="2">Uncharacterized protein</fullName>
    </submittedName>
</protein>
<evidence type="ECO:0000256" key="1">
    <source>
        <dbReference type="SAM" id="MobiDB-lite"/>
    </source>
</evidence>
<name>A0ABX1F978_9PSEU</name>
<organism evidence="2 3">
    <name type="scientific">Lentzea indica</name>
    <dbReference type="NCBI Taxonomy" id="2604800"/>
    <lineage>
        <taxon>Bacteria</taxon>
        <taxon>Bacillati</taxon>
        <taxon>Actinomycetota</taxon>
        <taxon>Actinomycetes</taxon>
        <taxon>Pseudonocardiales</taxon>
        <taxon>Pseudonocardiaceae</taxon>
        <taxon>Lentzea</taxon>
    </lineage>
</organism>
<dbReference type="RefSeq" id="WP_167969192.1">
    <property type="nucleotide sequence ID" value="NZ_VSRL01000001.1"/>
</dbReference>
<keyword evidence="3" id="KW-1185">Reference proteome</keyword>
<sequence>MSLLAALFGAAIGGVVTARSTAQLQEGMFREQRENEVRKLRVEDYQNLIDSADRAQSRNEELVDCELSASRRVEVERIDPTNSTAPPVPRAAGIPCFEESVAAREAARDVSKAVDKISTYGSSGALALAQRIRSSLPDHQYSLRRSPSAKKVSGEKYPDLRNEFQKQMCRDVNPLPRSDC</sequence>
<gene>
    <name evidence="2" type="ORF">FXN61_00335</name>
</gene>